<dbReference type="STRING" id="927083.DB32_006812"/>
<evidence type="ECO:0000259" key="1">
    <source>
        <dbReference type="Pfam" id="PF13524"/>
    </source>
</evidence>
<reference evidence="2 3" key="1">
    <citation type="submission" date="2015-03" db="EMBL/GenBank/DDBJ databases">
        <title>Genome assembly of Sandaracinus amylolyticus DSM 53668.</title>
        <authorList>
            <person name="Sharma G."/>
            <person name="Subramanian S."/>
        </authorList>
    </citation>
    <scope>NUCLEOTIDE SEQUENCE [LARGE SCALE GENOMIC DNA]</scope>
    <source>
        <strain evidence="2 3">DSM 53668</strain>
    </source>
</reference>
<dbReference type="GO" id="GO:0016740">
    <property type="term" value="F:transferase activity"/>
    <property type="evidence" value="ECO:0007669"/>
    <property type="project" value="UniProtKB-KW"/>
</dbReference>
<accession>A0A0F6YLB0</accession>
<proteinExistence type="predicted"/>
<evidence type="ECO:0000313" key="2">
    <source>
        <dbReference type="EMBL" id="AKF09663.1"/>
    </source>
</evidence>
<dbReference type="InterPro" id="IPR055259">
    <property type="entry name" value="YkvP/CgeB_Glyco_trans-like"/>
</dbReference>
<gene>
    <name evidence="2" type="ORF">DB32_006812</name>
</gene>
<name>A0A0F6YLB0_9BACT</name>
<dbReference type="Gene3D" id="3.40.50.2000">
    <property type="entry name" value="Glycogen Phosphorylase B"/>
    <property type="match status" value="1"/>
</dbReference>
<dbReference type="Pfam" id="PF13524">
    <property type="entry name" value="Glyco_trans_1_2"/>
    <property type="match status" value="1"/>
</dbReference>
<evidence type="ECO:0000313" key="3">
    <source>
        <dbReference type="Proteomes" id="UP000034883"/>
    </source>
</evidence>
<feature type="domain" description="Spore protein YkvP/CgeB glycosyl transferase-like" evidence="1">
    <location>
        <begin position="134"/>
        <end position="251"/>
    </location>
</feature>
<dbReference type="Proteomes" id="UP000034883">
    <property type="component" value="Chromosome"/>
</dbReference>
<sequence length="284" mass="31329">MLRALASAQRLGVTRIADYDDLLFAGSAEERPEVQSGGLTREWMERAHRAYASMLPAFDGYTAATDELAGELRAACPGAPVFVVPNGLSPAWIEQGRALYPRWWPGDSRVMRFFPGSPTHDASFAAIASGLAEWMRAHDDTELEIVGNLAWDASGFPSSRVRRIPAVPFDHLPRLLASAWVNLWPRAETRFNRCKSPIKFLEAAAFGCPTVASPSCARPELDCEGLVHATTADDWATALTRWRDDDARMRASESCMRFADERGGADRGWRALQHVVRSLRSVAA</sequence>
<dbReference type="KEGG" id="samy:DB32_006812"/>
<protein>
    <submittedName>
        <fullName evidence="2">Glycosyltransferase</fullName>
    </submittedName>
</protein>
<organism evidence="2 3">
    <name type="scientific">Sandaracinus amylolyticus</name>
    <dbReference type="NCBI Taxonomy" id="927083"/>
    <lineage>
        <taxon>Bacteria</taxon>
        <taxon>Pseudomonadati</taxon>
        <taxon>Myxococcota</taxon>
        <taxon>Polyangia</taxon>
        <taxon>Polyangiales</taxon>
        <taxon>Sandaracinaceae</taxon>
        <taxon>Sandaracinus</taxon>
    </lineage>
</organism>
<dbReference type="EMBL" id="CP011125">
    <property type="protein sequence ID" value="AKF09663.1"/>
    <property type="molecule type" value="Genomic_DNA"/>
</dbReference>
<keyword evidence="3" id="KW-1185">Reference proteome</keyword>
<dbReference type="AlphaFoldDB" id="A0A0F6YLB0"/>
<dbReference type="SUPFAM" id="SSF53756">
    <property type="entry name" value="UDP-Glycosyltransferase/glycogen phosphorylase"/>
    <property type="match status" value="1"/>
</dbReference>
<keyword evidence="2" id="KW-0808">Transferase</keyword>